<accession>A0A3E1IXS4</accession>
<gene>
    <name evidence="2" type="ORF">AXE73_04145</name>
</gene>
<dbReference type="RefSeq" id="WP_020758120.1">
    <property type="nucleotide sequence ID" value="NZ_LRTT01000001.1"/>
</dbReference>
<evidence type="ECO:0000313" key="3">
    <source>
        <dbReference type="Proteomes" id="UP000258533"/>
    </source>
</evidence>
<dbReference type="Proteomes" id="UP000258533">
    <property type="component" value="Unassembled WGS sequence"/>
</dbReference>
<dbReference type="AlphaFoldDB" id="A0A3E1IXS4"/>
<sequence length="184" mass="21115">MAPLSAARRKEACELVIIAKCDGINTLNSRELRLVKRYMQEVGEESLEGAYKQALEEKKAPEDQRKPRKAKEKNLNQQKKPESKSNNTSTDSEELLENWPEGSFEKFAYPLHYKDFVDKCKANPNRVALFKEGLTRHTASDTALRVRNARYRAFAAIKGHFEARILQCDESYSVYVKYVPQKAA</sequence>
<organism evidence="2 3">
    <name type="scientific">Gardnerella vaginalis</name>
    <dbReference type="NCBI Taxonomy" id="2702"/>
    <lineage>
        <taxon>Bacteria</taxon>
        <taxon>Bacillati</taxon>
        <taxon>Actinomycetota</taxon>
        <taxon>Actinomycetes</taxon>
        <taxon>Bifidobacteriales</taxon>
        <taxon>Bifidobacteriaceae</taxon>
        <taxon>Gardnerella</taxon>
    </lineage>
</organism>
<reference evidence="2 3" key="1">
    <citation type="submission" date="2016-02" db="EMBL/GenBank/DDBJ databases">
        <title>Gardnerella vaginalis Subgroups Defined by cpn60 Sequencing and Sialidase Activity in Isolates from Canada, Belgium and Kenya.</title>
        <authorList>
            <person name="Schellenberg J."/>
            <person name="Paramel Jayaprakash T."/>
            <person name="Withana Gamage N."/>
            <person name="Patterson M.H."/>
            <person name="Vaneechoutte M."/>
            <person name="Hill J.E."/>
        </authorList>
    </citation>
    <scope>NUCLEOTIDE SEQUENCE [LARGE SCALE GENOMIC DNA]</scope>
    <source>
        <strain evidence="2 3">N144</strain>
    </source>
</reference>
<proteinExistence type="predicted"/>
<feature type="region of interest" description="Disordered" evidence="1">
    <location>
        <begin position="53"/>
        <end position="95"/>
    </location>
</feature>
<comment type="caution">
    <text evidence="2">The sequence shown here is derived from an EMBL/GenBank/DDBJ whole genome shotgun (WGS) entry which is preliminary data.</text>
</comment>
<evidence type="ECO:0000256" key="1">
    <source>
        <dbReference type="SAM" id="MobiDB-lite"/>
    </source>
</evidence>
<name>A0A3E1IXS4_GARVA</name>
<protein>
    <submittedName>
        <fullName evidence="2">Uncharacterized protein</fullName>
    </submittedName>
</protein>
<evidence type="ECO:0000313" key="2">
    <source>
        <dbReference type="EMBL" id="RFD77777.1"/>
    </source>
</evidence>
<dbReference type="EMBL" id="LRTT01000001">
    <property type="protein sequence ID" value="RFD77777.1"/>
    <property type="molecule type" value="Genomic_DNA"/>
</dbReference>
<feature type="compositionally biased region" description="Basic and acidic residues" evidence="1">
    <location>
        <begin position="54"/>
        <end position="65"/>
    </location>
</feature>